<feature type="transmembrane region" description="Helical" evidence="6">
    <location>
        <begin position="52"/>
        <end position="72"/>
    </location>
</feature>
<dbReference type="EMBL" id="JAPNTZ010000004">
    <property type="protein sequence ID" value="MCY1139119.1"/>
    <property type="molecule type" value="Genomic_DNA"/>
</dbReference>
<comment type="subcellular location">
    <subcellularLocation>
        <location evidence="1">Cell membrane</location>
        <topology evidence="1">Multi-pass membrane protein</topology>
    </subcellularLocation>
</comment>
<sequence length="394" mass="39874">MTVADRPATYREVFAERTFRALFVARTFAISATSLQIFALSVLVYASTGSPLLSALAFAAGFLPQLFGGLLLGSLTDRLRARPLIVAGYAVETALAATLGLADLPVAVSLLLVGLVALGTPVFAGAAARVIAENLTGDAYVLGRSLTNMSSSAAQLLGLAGGGVAVAALGPQKALLFAAACHAVAALIVWRGLSASTHGAAQPGNAVRDSLHGTAVLFSDPVVRRLLLAQWLPSALVAGAEALLVSYGAARGFPAGAAALLMAAPAVGMLAGNFIVGRFLRPSLRERYSAAFVLLLGAPLLVLLADVALPLVCALLVVAGFGFAYALGLQRAFLAAAPDGRQGHLFALLSTGMMAFQGLAPLALGVLAEASSPALAIATAGAATMLLATLIPRR</sequence>
<evidence type="ECO:0000256" key="1">
    <source>
        <dbReference type="ARBA" id="ARBA00004651"/>
    </source>
</evidence>
<evidence type="ECO:0000256" key="5">
    <source>
        <dbReference type="ARBA" id="ARBA00023136"/>
    </source>
</evidence>
<feature type="transmembrane region" description="Helical" evidence="6">
    <location>
        <begin position="108"/>
        <end position="132"/>
    </location>
</feature>
<proteinExistence type="predicted"/>
<gene>
    <name evidence="7" type="ORF">OWR29_14065</name>
</gene>
<keyword evidence="5 6" id="KW-0472">Membrane</keyword>
<evidence type="ECO:0000313" key="7">
    <source>
        <dbReference type="EMBL" id="MCY1139119.1"/>
    </source>
</evidence>
<accession>A0ABT4AY02</accession>
<dbReference type="RefSeq" id="WP_267563196.1">
    <property type="nucleotide sequence ID" value="NZ_JAPNTZ010000004.1"/>
</dbReference>
<comment type="caution">
    <text evidence="7">The sequence shown here is derived from an EMBL/GenBank/DDBJ whole genome shotgun (WGS) entry which is preliminary data.</text>
</comment>
<keyword evidence="8" id="KW-1185">Reference proteome</keyword>
<reference evidence="7" key="1">
    <citation type="submission" date="2022-11" db="EMBL/GenBank/DDBJ databases">
        <authorList>
            <person name="Somphong A."/>
            <person name="Phongsopitanun W."/>
        </authorList>
    </citation>
    <scope>NUCLEOTIDE SEQUENCE</scope>
    <source>
        <strain evidence="7">Pm04-4</strain>
    </source>
</reference>
<feature type="transmembrane region" description="Helical" evidence="6">
    <location>
        <begin position="175"/>
        <end position="193"/>
    </location>
</feature>
<protein>
    <submittedName>
        <fullName evidence="7">MFS transporter</fullName>
    </submittedName>
</protein>
<dbReference type="InterPro" id="IPR036259">
    <property type="entry name" value="MFS_trans_sf"/>
</dbReference>
<feature type="transmembrane region" description="Helical" evidence="6">
    <location>
        <begin position="153"/>
        <end position="169"/>
    </location>
</feature>
<keyword evidence="2" id="KW-1003">Cell membrane</keyword>
<evidence type="ECO:0000256" key="6">
    <source>
        <dbReference type="SAM" id="Phobius"/>
    </source>
</evidence>
<dbReference type="SUPFAM" id="SSF103473">
    <property type="entry name" value="MFS general substrate transporter"/>
    <property type="match status" value="1"/>
</dbReference>
<dbReference type="Pfam" id="PF07690">
    <property type="entry name" value="MFS_1"/>
    <property type="match status" value="1"/>
</dbReference>
<feature type="transmembrane region" description="Helical" evidence="6">
    <location>
        <begin position="288"/>
        <end position="305"/>
    </location>
</feature>
<feature type="transmembrane region" description="Helical" evidence="6">
    <location>
        <begin position="374"/>
        <end position="391"/>
    </location>
</feature>
<feature type="transmembrane region" description="Helical" evidence="6">
    <location>
        <begin position="311"/>
        <end position="333"/>
    </location>
</feature>
<evidence type="ECO:0000256" key="4">
    <source>
        <dbReference type="ARBA" id="ARBA00022989"/>
    </source>
</evidence>
<evidence type="ECO:0000256" key="3">
    <source>
        <dbReference type="ARBA" id="ARBA00022692"/>
    </source>
</evidence>
<feature type="transmembrane region" description="Helical" evidence="6">
    <location>
        <begin position="345"/>
        <end position="368"/>
    </location>
</feature>
<evidence type="ECO:0000313" key="8">
    <source>
        <dbReference type="Proteomes" id="UP001151002"/>
    </source>
</evidence>
<keyword evidence="3 6" id="KW-0812">Transmembrane</keyword>
<feature type="transmembrane region" description="Helical" evidence="6">
    <location>
        <begin position="84"/>
        <end position="102"/>
    </location>
</feature>
<feature type="transmembrane region" description="Helical" evidence="6">
    <location>
        <begin position="226"/>
        <end position="249"/>
    </location>
</feature>
<dbReference type="PANTHER" id="PTHR23513:SF11">
    <property type="entry name" value="STAPHYLOFERRIN A TRANSPORTER"/>
    <property type="match status" value="1"/>
</dbReference>
<dbReference type="Gene3D" id="1.20.1250.20">
    <property type="entry name" value="MFS general substrate transporter like domains"/>
    <property type="match status" value="1"/>
</dbReference>
<dbReference type="Proteomes" id="UP001151002">
    <property type="component" value="Unassembled WGS sequence"/>
</dbReference>
<feature type="transmembrane region" description="Helical" evidence="6">
    <location>
        <begin position="21"/>
        <end position="46"/>
    </location>
</feature>
<dbReference type="PANTHER" id="PTHR23513">
    <property type="entry name" value="INTEGRAL MEMBRANE EFFLUX PROTEIN-RELATED"/>
    <property type="match status" value="1"/>
</dbReference>
<organism evidence="7 8">
    <name type="scientific">Paractinoplanes pyxinae</name>
    <dbReference type="NCBI Taxonomy" id="2997416"/>
    <lineage>
        <taxon>Bacteria</taxon>
        <taxon>Bacillati</taxon>
        <taxon>Actinomycetota</taxon>
        <taxon>Actinomycetes</taxon>
        <taxon>Micromonosporales</taxon>
        <taxon>Micromonosporaceae</taxon>
        <taxon>Paractinoplanes</taxon>
    </lineage>
</organism>
<keyword evidence="4 6" id="KW-1133">Transmembrane helix</keyword>
<evidence type="ECO:0000256" key="2">
    <source>
        <dbReference type="ARBA" id="ARBA00022475"/>
    </source>
</evidence>
<name>A0ABT4AY02_9ACTN</name>
<dbReference type="InterPro" id="IPR011701">
    <property type="entry name" value="MFS"/>
</dbReference>
<feature type="transmembrane region" description="Helical" evidence="6">
    <location>
        <begin position="255"/>
        <end position="276"/>
    </location>
</feature>